<organism evidence="2 3">
    <name type="scientific">Sphagnum troendelagicum</name>
    <dbReference type="NCBI Taxonomy" id="128251"/>
    <lineage>
        <taxon>Eukaryota</taxon>
        <taxon>Viridiplantae</taxon>
        <taxon>Streptophyta</taxon>
        <taxon>Embryophyta</taxon>
        <taxon>Bryophyta</taxon>
        <taxon>Sphagnophytina</taxon>
        <taxon>Sphagnopsida</taxon>
        <taxon>Sphagnales</taxon>
        <taxon>Sphagnaceae</taxon>
        <taxon>Sphagnum</taxon>
    </lineage>
</organism>
<keyword evidence="3" id="KW-1185">Reference proteome</keyword>
<proteinExistence type="predicted"/>
<feature type="region of interest" description="Disordered" evidence="1">
    <location>
        <begin position="40"/>
        <end position="78"/>
    </location>
</feature>
<sequence>MPRYILRNDPNLFRKAEFAGINYLEERNEFLRRAEYAGRYDTGNPIRSTPGSARERLGSRAPADPSFAPSSSSPEQRLLAASYTQRSLGELSVYFRISRAPFVRFPLLPTSLKSNL</sequence>
<accession>A0ABP0TX56</accession>
<dbReference type="Proteomes" id="UP001497512">
    <property type="component" value="Chromosome 16"/>
</dbReference>
<reference evidence="2" key="1">
    <citation type="submission" date="2024-02" db="EMBL/GenBank/DDBJ databases">
        <authorList>
            <consortium name="ELIXIR-Norway"/>
            <consortium name="Elixir Norway"/>
        </authorList>
    </citation>
    <scope>NUCLEOTIDE SEQUENCE</scope>
</reference>
<feature type="compositionally biased region" description="Low complexity" evidence="1">
    <location>
        <begin position="59"/>
        <end position="74"/>
    </location>
</feature>
<protein>
    <submittedName>
        <fullName evidence="2">Uncharacterized protein</fullName>
    </submittedName>
</protein>
<evidence type="ECO:0000256" key="1">
    <source>
        <dbReference type="SAM" id="MobiDB-lite"/>
    </source>
</evidence>
<dbReference type="EMBL" id="OZ019908">
    <property type="protein sequence ID" value="CAK9207357.1"/>
    <property type="molecule type" value="Genomic_DNA"/>
</dbReference>
<gene>
    <name evidence="2" type="ORF">CSSPTR1EN2_LOCUS8754</name>
</gene>
<evidence type="ECO:0000313" key="3">
    <source>
        <dbReference type="Proteomes" id="UP001497512"/>
    </source>
</evidence>
<name>A0ABP0TX56_9BRYO</name>
<evidence type="ECO:0000313" key="2">
    <source>
        <dbReference type="EMBL" id="CAK9207357.1"/>
    </source>
</evidence>